<gene>
    <name evidence="1" type="ORF">SAMN04487924_105189</name>
    <name evidence="2" type="ORF">SAMN05216250_105106</name>
</gene>
<name>A0A1I4R337_9BACE</name>
<evidence type="ECO:0000313" key="2">
    <source>
        <dbReference type="EMBL" id="SFM46661.1"/>
    </source>
</evidence>
<dbReference type="Proteomes" id="UP000183766">
    <property type="component" value="Unassembled WGS sequence"/>
</dbReference>
<dbReference type="RefSeq" id="WP_074705619.1">
    <property type="nucleotide sequence ID" value="NZ_CP120351.1"/>
</dbReference>
<dbReference type="EMBL" id="FNRP01000005">
    <property type="protein sequence ID" value="SEA38995.1"/>
    <property type="molecule type" value="Genomic_DNA"/>
</dbReference>
<dbReference type="InterPro" id="IPR035944">
    <property type="entry name" value="YfbM-like_sf"/>
</dbReference>
<dbReference type="Gene3D" id="3.40.1760.10">
    <property type="entry name" value="YfbM-like super family"/>
    <property type="match status" value="1"/>
</dbReference>
<proteinExistence type="predicted"/>
<evidence type="ECO:0000313" key="4">
    <source>
        <dbReference type="Proteomes" id="UP000183766"/>
    </source>
</evidence>
<reference evidence="3 4" key="1">
    <citation type="submission" date="2016-10" db="EMBL/GenBank/DDBJ databases">
        <authorList>
            <person name="de Groot N.N."/>
        </authorList>
    </citation>
    <scope>NUCLEOTIDE SEQUENCE [LARGE SCALE GENOMIC DNA]</scope>
    <source>
        <strain evidence="2 4">NLAE-zl-C202</strain>
        <strain evidence="1 3">NLAE-zl-G339</strain>
    </source>
</reference>
<accession>A0A1I4R337</accession>
<organism evidence="2 4">
    <name type="scientific">Bacteroides xylanisolvens</name>
    <dbReference type="NCBI Taxonomy" id="371601"/>
    <lineage>
        <taxon>Bacteria</taxon>
        <taxon>Pseudomonadati</taxon>
        <taxon>Bacteroidota</taxon>
        <taxon>Bacteroidia</taxon>
        <taxon>Bacteroidales</taxon>
        <taxon>Bacteroidaceae</taxon>
        <taxon>Bacteroides</taxon>
    </lineage>
</organism>
<evidence type="ECO:0000313" key="3">
    <source>
        <dbReference type="Proteomes" id="UP000183040"/>
    </source>
</evidence>
<evidence type="ECO:0000313" key="1">
    <source>
        <dbReference type="EMBL" id="SEA38995.1"/>
    </source>
</evidence>
<dbReference type="Proteomes" id="UP000183040">
    <property type="component" value="Unassembled WGS sequence"/>
</dbReference>
<sequence length="163" mass="18710">MGMLGVYMLTDENTMNILSDNDNLFEAVENYGEEKTTISYGIDKLWDGLHFLLTDKSSQEPIEGEPLSEAVVGVHVLDCKSFIAYTAPYEIHTIIKALNEVDIDTLITKMNLSKFRKAKIYPNIWVKKNEEQLKKELKQEFFNLKTFYEKALNSQTGVLVSIY</sequence>
<evidence type="ECO:0008006" key="5">
    <source>
        <dbReference type="Google" id="ProtNLM"/>
    </source>
</evidence>
<dbReference type="SUPFAM" id="SSF111069">
    <property type="entry name" value="Hypothetical protein yfbM"/>
    <property type="match status" value="1"/>
</dbReference>
<dbReference type="Pfam" id="PF08974">
    <property type="entry name" value="DUF1877"/>
    <property type="match status" value="1"/>
</dbReference>
<dbReference type="AlphaFoldDB" id="A0A1I4R337"/>
<protein>
    <recommendedName>
        <fullName evidence="5">DUF1877 family protein</fullName>
    </recommendedName>
</protein>
<dbReference type="InterPro" id="IPR015068">
    <property type="entry name" value="DUF1877"/>
</dbReference>
<dbReference type="EMBL" id="FOUM01000005">
    <property type="protein sequence ID" value="SFM46661.1"/>
    <property type="molecule type" value="Genomic_DNA"/>
</dbReference>